<dbReference type="InterPro" id="IPR043502">
    <property type="entry name" value="DNA/RNA_pol_sf"/>
</dbReference>
<dbReference type="InterPro" id="IPR000477">
    <property type="entry name" value="RT_dom"/>
</dbReference>
<dbReference type="PROSITE" id="PS50878">
    <property type="entry name" value="RT_POL"/>
    <property type="match status" value="1"/>
</dbReference>
<feature type="domain" description="Reverse transcriptase" evidence="1">
    <location>
        <begin position="1"/>
        <end position="128"/>
    </location>
</feature>
<comment type="caution">
    <text evidence="2">The sequence shown here is derived from an EMBL/GenBank/DDBJ whole genome shotgun (WGS) entry which is preliminary data.</text>
</comment>
<evidence type="ECO:0000313" key="3">
    <source>
        <dbReference type="Proteomes" id="UP001162131"/>
    </source>
</evidence>
<organism evidence="2 3">
    <name type="scientific">Blepharisma stoltei</name>
    <dbReference type="NCBI Taxonomy" id="1481888"/>
    <lineage>
        <taxon>Eukaryota</taxon>
        <taxon>Sar</taxon>
        <taxon>Alveolata</taxon>
        <taxon>Ciliophora</taxon>
        <taxon>Postciliodesmatophora</taxon>
        <taxon>Heterotrichea</taxon>
        <taxon>Heterotrichida</taxon>
        <taxon>Blepharismidae</taxon>
        <taxon>Blepharisma</taxon>
    </lineage>
</organism>
<dbReference type="SUPFAM" id="SSF56672">
    <property type="entry name" value="DNA/RNA polymerases"/>
    <property type="match status" value="1"/>
</dbReference>
<keyword evidence="3" id="KW-1185">Reference proteome</keyword>
<dbReference type="Pfam" id="PF00078">
    <property type="entry name" value="RVT_1"/>
    <property type="match status" value="1"/>
</dbReference>
<dbReference type="Proteomes" id="UP001162131">
    <property type="component" value="Unassembled WGS sequence"/>
</dbReference>
<dbReference type="EMBL" id="CAJZBQ010000029">
    <property type="protein sequence ID" value="CAG9321681.1"/>
    <property type="molecule type" value="Genomic_DNA"/>
</dbReference>
<sequence length="335" mass="38187">MIVSKIQLRLKKEWGRVESSSPICFNLIPNELAWTIDATDIGVTLEPGSKKLGLLMYADDIVLFANTAYQLQDLVDICNTWANRYSLKINLHKSVVVDYSARPTKLDVVIEGKQLEQVTQYRYLGKVIGTTRVGAAHAKAALERVRSAGRATRVILNSVKCMPIIKRSIIAEACITTVATYASECAQHEWNGASLKCAEIERVRLARMILHAPAGIARETSMLDMGWITLANHMRTRLLRFRKRVYNMNDQLAVIMRDINAKELLPWEKRCKDTLTLLNLKEYQDNTKLQTTDTKEWQSIVAVAARELNLEESLHRLKNERKNYKTILPTYGRRS</sequence>
<accession>A0AAU9J615</accession>
<dbReference type="AlphaFoldDB" id="A0AAU9J615"/>
<reference evidence="2" key="1">
    <citation type="submission" date="2021-09" db="EMBL/GenBank/DDBJ databases">
        <authorList>
            <consortium name="AG Swart"/>
            <person name="Singh M."/>
            <person name="Singh A."/>
            <person name="Seah K."/>
            <person name="Emmerich C."/>
        </authorList>
    </citation>
    <scope>NUCLEOTIDE SEQUENCE</scope>
    <source>
        <strain evidence="2">ATCC30299</strain>
    </source>
</reference>
<dbReference type="PANTHER" id="PTHR47027:SF20">
    <property type="entry name" value="REVERSE TRANSCRIPTASE-LIKE PROTEIN WITH RNA-DIRECTED DNA POLYMERASE DOMAIN"/>
    <property type="match status" value="1"/>
</dbReference>
<evidence type="ECO:0000313" key="2">
    <source>
        <dbReference type="EMBL" id="CAG9321681.1"/>
    </source>
</evidence>
<proteinExistence type="predicted"/>
<evidence type="ECO:0000259" key="1">
    <source>
        <dbReference type="PROSITE" id="PS50878"/>
    </source>
</evidence>
<protein>
    <recommendedName>
        <fullName evidence="1">Reverse transcriptase domain-containing protein</fullName>
    </recommendedName>
</protein>
<name>A0AAU9J615_9CILI</name>
<gene>
    <name evidence="2" type="ORF">BSTOLATCC_MIC29843</name>
</gene>
<dbReference type="PANTHER" id="PTHR47027">
    <property type="entry name" value="REVERSE TRANSCRIPTASE DOMAIN-CONTAINING PROTEIN"/>
    <property type="match status" value="1"/>
</dbReference>